<dbReference type="InterPro" id="IPR040079">
    <property type="entry name" value="Glutathione_S-Trfase"/>
</dbReference>
<dbReference type="FunFam" id="3.40.30.10:FF:000142">
    <property type="entry name" value="Elongation factor 1 gamma"/>
    <property type="match status" value="1"/>
</dbReference>
<dbReference type="CDD" id="cd03044">
    <property type="entry name" value="GST_N_EF1Bgamma"/>
    <property type="match status" value="1"/>
</dbReference>
<feature type="compositionally biased region" description="Basic and acidic residues" evidence="8">
    <location>
        <begin position="210"/>
        <end position="243"/>
    </location>
</feature>
<dbReference type="Pfam" id="PF00647">
    <property type="entry name" value="EF1G"/>
    <property type="match status" value="1"/>
</dbReference>
<dbReference type="FunFam" id="3.30.70.1010:FF:000001">
    <property type="entry name" value="Elongation factor 1-gamma 1"/>
    <property type="match status" value="1"/>
</dbReference>
<dbReference type="Gene3D" id="1.20.1050.10">
    <property type="match status" value="1"/>
</dbReference>
<comment type="caution">
    <text evidence="12">The sequence shown here is derived from an EMBL/GenBank/DDBJ whole genome shotgun (WGS) entry which is preliminary data.</text>
</comment>
<dbReference type="PROSITE" id="PS50040">
    <property type="entry name" value="EF1G_C"/>
    <property type="match status" value="1"/>
</dbReference>
<dbReference type="PROSITE" id="PS50404">
    <property type="entry name" value="GST_NTER"/>
    <property type="match status" value="1"/>
</dbReference>
<reference evidence="12" key="1">
    <citation type="submission" date="2020-12" db="EMBL/GenBank/DDBJ databases">
        <authorList>
            <consortium name="Molecular Ecology Group"/>
        </authorList>
    </citation>
    <scope>NUCLEOTIDE SEQUENCE</scope>
    <source>
        <strain evidence="12">TBG_1078</strain>
    </source>
</reference>
<feature type="domain" description="EF-1-gamma C-terminal" evidence="9">
    <location>
        <begin position="248"/>
        <end position="414"/>
    </location>
</feature>
<keyword evidence="5 7" id="KW-0648">Protein biosynthesis</keyword>
<dbReference type="InterPro" id="IPR001662">
    <property type="entry name" value="EF1B_G_C"/>
</dbReference>
<dbReference type="GO" id="GO:0005634">
    <property type="term" value="C:nucleus"/>
    <property type="evidence" value="ECO:0007669"/>
    <property type="project" value="TreeGrafter"/>
</dbReference>
<dbReference type="InterPro" id="IPR004046">
    <property type="entry name" value="GST_C"/>
</dbReference>
<evidence type="ECO:0000256" key="4">
    <source>
        <dbReference type="ARBA" id="ARBA00022768"/>
    </source>
</evidence>
<evidence type="ECO:0000256" key="6">
    <source>
        <dbReference type="ARBA" id="ARBA00030426"/>
    </source>
</evidence>
<dbReference type="PANTHER" id="PTHR43986">
    <property type="entry name" value="ELONGATION FACTOR 1-GAMMA"/>
    <property type="match status" value="1"/>
</dbReference>
<evidence type="ECO:0000259" key="11">
    <source>
        <dbReference type="PROSITE" id="PS50405"/>
    </source>
</evidence>
<keyword evidence="4 7" id="KW-0251">Elongation factor</keyword>
<keyword evidence="13" id="KW-1185">Reference proteome</keyword>
<feature type="domain" description="GST C-terminal" evidence="11">
    <location>
        <begin position="77"/>
        <end position="205"/>
    </location>
</feature>
<evidence type="ECO:0000256" key="3">
    <source>
        <dbReference type="ARBA" id="ARBA00022218"/>
    </source>
</evidence>
<comment type="subunit">
    <text evidence="2">EF-1 is composed of four subunits: alpha, beta, delta, and gamma.</text>
</comment>
<dbReference type="InterPro" id="IPR036433">
    <property type="entry name" value="EF1B_G_C_sf"/>
</dbReference>
<accession>A0A811ZZD6</accession>
<dbReference type="Gene3D" id="3.30.70.1010">
    <property type="entry name" value="Translation elongation factor EF1B, gamma chain, conserved domain"/>
    <property type="match status" value="1"/>
</dbReference>
<dbReference type="EMBL" id="CAJHUB010000789">
    <property type="protein sequence ID" value="CAD7694284.1"/>
    <property type="molecule type" value="Genomic_DNA"/>
</dbReference>
<dbReference type="CDD" id="cd03181">
    <property type="entry name" value="GST_C_EF1Bgamma_like"/>
    <property type="match status" value="1"/>
</dbReference>
<evidence type="ECO:0000256" key="8">
    <source>
        <dbReference type="SAM" id="MobiDB-lite"/>
    </source>
</evidence>
<gene>
    <name evidence="12" type="ORF">NYPRO_LOCUS27076</name>
</gene>
<dbReference type="InterPro" id="IPR050802">
    <property type="entry name" value="EF-GSTs"/>
</dbReference>
<dbReference type="PROSITE" id="PS50405">
    <property type="entry name" value="GST_CTER"/>
    <property type="match status" value="1"/>
</dbReference>
<comment type="function">
    <text evidence="1">Probably plays a role in anchoring the complex to other cellular components.</text>
</comment>
<dbReference type="GO" id="GO:0005737">
    <property type="term" value="C:cytoplasm"/>
    <property type="evidence" value="ECO:0007669"/>
    <property type="project" value="TreeGrafter"/>
</dbReference>
<dbReference type="InterPro" id="IPR036282">
    <property type="entry name" value="Glutathione-S-Trfase_C_sf"/>
</dbReference>
<dbReference type="Proteomes" id="UP000645828">
    <property type="component" value="Unassembled WGS sequence"/>
</dbReference>
<dbReference type="FunFam" id="1.20.1050.10:FF:000021">
    <property type="entry name" value="Elongation factor 1-gamma"/>
    <property type="match status" value="1"/>
</dbReference>
<protein>
    <recommendedName>
        <fullName evidence="3">Elongation factor 1-gamma</fullName>
    </recommendedName>
    <alternativeName>
        <fullName evidence="6">eEF-1B gamma</fullName>
    </alternativeName>
</protein>
<evidence type="ECO:0000259" key="10">
    <source>
        <dbReference type="PROSITE" id="PS50404"/>
    </source>
</evidence>
<evidence type="ECO:0000256" key="7">
    <source>
        <dbReference type="PROSITE-ProRule" id="PRU00519"/>
    </source>
</evidence>
<dbReference type="SMART" id="SM01183">
    <property type="entry name" value="EF1G"/>
    <property type="match status" value="1"/>
</dbReference>
<dbReference type="Pfam" id="PF00043">
    <property type="entry name" value="GST_C"/>
    <property type="match status" value="1"/>
</dbReference>
<dbReference type="SUPFAM" id="SSF47616">
    <property type="entry name" value="GST C-terminal domain-like"/>
    <property type="match status" value="1"/>
</dbReference>
<proteinExistence type="predicted"/>
<feature type="domain" description="GST N-terminal" evidence="10">
    <location>
        <begin position="2"/>
        <end position="76"/>
    </location>
</feature>
<dbReference type="SUPFAM" id="SSF89942">
    <property type="entry name" value="eEF1-gamma domain"/>
    <property type="match status" value="1"/>
</dbReference>
<organism evidence="12 13">
    <name type="scientific">Nyctereutes procyonoides</name>
    <name type="common">Raccoon dog</name>
    <name type="synonym">Canis procyonoides</name>
    <dbReference type="NCBI Taxonomy" id="34880"/>
    <lineage>
        <taxon>Eukaryota</taxon>
        <taxon>Metazoa</taxon>
        <taxon>Chordata</taxon>
        <taxon>Craniata</taxon>
        <taxon>Vertebrata</taxon>
        <taxon>Euteleostomi</taxon>
        <taxon>Mammalia</taxon>
        <taxon>Eutheria</taxon>
        <taxon>Laurasiatheria</taxon>
        <taxon>Carnivora</taxon>
        <taxon>Caniformia</taxon>
        <taxon>Canidae</taxon>
        <taxon>Nyctereutes</taxon>
    </lineage>
</organism>
<dbReference type="Gene3D" id="3.40.30.10">
    <property type="entry name" value="Glutaredoxin"/>
    <property type="match status" value="1"/>
</dbReference>
<dbReference type="SFLD" id="SFLDS00019">
    <property type="entry name" value="Glutathione_Transferase_(cytos"/>
    <property type="match status" value="1"/>
</dbReference>
<evidence type="ECO:0000256" key="2">
    <source>
        <dbReference type="ARBA" id="ARBA00011237"/>
    </source>
</evidence>
<feature type="region of interest" description="Disordered" evidence="8">
    <location>
        <begin position="210"/>
        <end position="257"/>
    </location>
</feature>
<evidence type="ECO:0000313" key="13">
    <source>
        <dbReference type="Proteomes" id="UP000645828"/>
    </source>
</evidence>
<dbReference type="AlphaFoldDB" id="A0A811ZZD6"/>
<dbReference type="InterPro" id="IPR004045">
    <property type="entry name" value="Glutathione_S-Trfase_N"/>
</dbReference>
<dbReference type="SFLD" id="SFLDG00358">
    <property type="entry name" value="Main_(cytGST)"/>
    <property type="match status" value="1"/>
</dbReference>
<evidence type="ECO:0000256" key="5">
    <source>
        <dbReference type="ARBA" id="ARBA00022917"/>
    </source>
</evidence>
<evidence type="ECO:0000313" key="12">
    <source>
        <dbReference type="EMBL" id="CAD7694284.1"/>
    </source>
</evidence>
<evidence type="ECO:0000256" key="1">
    <source>
        <dbReference type="ARBA" id="ARBA00003468"/>
    </source>
</evidence>
<dbReference type="Pfam" id="PF02798">
    <property type="entry name" value="GST_N"/>
    <property type="match status" value="1"/>
</dbReference>
<dbReference type="InterPro" id="IPR036249">
    <property type="entry name" value="Thioredoxin-like_sf"/>
</dbReference>
<dbReference type="PANTHER" id="PTHR43986:SF1">
    <property type="entry name" value="ELONGATION FACTOR 1-GAMMA"/>
    <property type="match status" value="1"/>
</dbReference>
<name>A0A811ZZD6_NYCPR</name>
<sequence length="414" mass="47617">MVAGTLYTYPENWRAFKVRVLSAPPHFHFGQTNRTPEFLRKFPAGKVPAFEGDDGFCVFESNAIAYYVSNEELQGSTPEAAAQVVQWVSFADSDIVPPASTWVFPTLGIMHYNKQATENAKEEVRRILGLLDTHLKTRTFLVGERVTLADITVVCTQLWLYKQVLEPSFRQAFPNTNRWFLTCINQPQFRAVLGEVKLCEKMAQFDAKKFAESQPKKDTPRKEKGSREEKQKPQAEQKEEKKAAAPAPEEEMDECEQALAPEPKAKDPFAPAQEYLCDTLTVALPYFWEHFDKDGWSLWYAEYRFPEELTQTFMSCNLITGMFQRLDKLRKNAFASVILFGTNNSSSISGVWVFRGQELAFLLSPDWQVDYESYTWRKQDPGSEETQTLVREYFSWEGAFQHVGKTFNQGKIFK</sequence>
<dbReference type="SUPFAM" id="SSF52833">
    <property type="entry name" value="Thioredoxin-like"/>
    <property type="match status" value="1"/>
</dbReference>
<evidence type="ECO:0000259" key="9">
    <source>
        <dbReference type="PROSITE" id="PS50040"/>
    </source>
</evidence>
<dbReference type="GO" id="GO:0003746">
    <property type="term" value="F:translation elongation factor activity"/>
    <property type="evidence" value="ECO:0007669"/>
    <property type="project" value="UniProtKB-UniRule"/>
</dbReference>
<dbReference type="InterPro" id="IPR010987">
    <property type="entry name" value="Glutathione-S-Trfase_C-like"/>
</dbReference>